<dbReference type="SUPFAM" id="SSF51621">
    <property type="entry name" value="Phosphoenolpyruvate/pyruvate domain"/>
    <property type="match status" value="1"/>
</dbReference>
<dbReference type="InterPro" id="IPR015813">
    <property type="entry name" value="Pyrv/PenolPyrv_kinase-like_dom"/>
</dbReference>
<dbReference type="RefSeq" id="WP_254569573.1">
    <property type="nucleotide sequence ID" value="NZ_CP098502.1"/>
</dbReference>
<reference evidence="1 2" key="1">
    <citation type="submission" date="2022-06" db="EMBL/GenBank/DDBJ databases">
        <title>Paraconexibacter antarcticus.</title>
        <authorList>
            <person name="Kim C.S."/>
        </authorList>
    </citation>
    <scope>NUCLEOTIDE SEQUENCE [LARGE SCALE GENOMIC DNA]</scope>
    <source>
        <strain evidence="1 2">02-257</strain>
    </source>
</reference>
<organism evidence="1 2">
    <name type="scientific">Paraconexibacter antarcticus</name>
    <dbReference type="NCBI Taxonomy" id="2949664"/>
    <lineage>
        <taxon>Bacteria</taxon>
        <taxon>Bacillati</taxon>
        <taxon>Actinomycetota</taxon>
        <taxon>Thermoleophilia</taxon>
        <taxon>Solirubrobacterales</taxon>
        <taxon>Paraconexibacteraceae</taxon>
        <taxon>Paraconexibacter</taxon>
    </lineage>
</organism>
<evidence type="ECO:0000313" key="1">
    <source>
        <dbReference type="EMBL" id="UTI62838.1"/>
    </source>
</evidence>
<name>A0ABY5DLU2_9ACTN</name>
<dbReference type="InterPro" id="IPR039556">
    <property type="entry name" value="ICL/PEPM"/>
</dbReference>
<dbReference type="PANTHER" id="PTHR42905">
    <property type="entry name" value="PHOSPHOENOLPYRUVATE CARBOXYLASE"/>
    <property type="match status" value="1"/>
</dbReference>
<protein>
    <submittedName>
        <fullName evidence="1">Isocitrate lyase/phosphoenolpyruvate mutase family protein</fullName>
    </submittedName>
</protein>
<dbReference type="Proteomes" id="UP001056035">
    <property type="component" value="Chromosome"/>
</dbReference>
<sequence>MSAFLDLHRPGDPLLLPNPWDIGSARLFEHLGFAALATTSSGFAATLGRVDGGVTRDEALAHARELVAAAGVPVSADLEHGFGATEAEVTETFRLAAATGLAGGSIEDWDGTRTFTIDEAAARVAAAVAGAGPDFVVTARCDAHLREPGQTRDDTIARLRAYAEAGAQVVYAPGPTDLDDIRAVVDAVPRPVNVLLRPGGPGGRELAAVGVARVSVGGMFAFTALGAVVDAARELLEAGTLGGTELAARGGAAVRAAFTP</sequence>
<evidence type="ECO:0000313" key="2">
    <source>
        <dbReference type="Proteomes" id="UP001056035"/>
    </source>
</evidence>
<dbReference type="Pfam" id="PF13714">
    <property type="entry name" value="PEP_mutase"/>
    <property type="match status" value="1"/>
</dbReference>
<dbReference type="EMBL" id="CP098502">
    <property type="protein sequence ID" value="UTI62838.1"/>
    <property type="molecule type" value="Genomic_DNA"/>
</dbReference>
<dbReference type="PANTHER" id="PTHR42905:SF16">
    <property type="entry name" value="CARBOXYPHOSPHONOENOLPYRUVATE PHOSPHONOMUTASE-LIKE PROTEIN (AFU_ORTHOLOGUE AFUA_5G07230)"/>
    <property type="match status" value="1"/>
</dbReference>
<dbReference type="CDD" id="cd00377">
    <property type="entry name" value="ICL_PEPM"/>
    <property type="match status" value="1"/>
</dbReference>
<proteinExistence type="predicted"/>
<dbReference type="InterPro" id="IPR040442">
    <property type="entry name" value="Pyrv_kinase-like_dom_sf"/>
</dbReference>
<dbReference type="Gene3D" id="3.20.20.60">
    <property type="entry name" value="Phosphoenolpyruvate-binding domains"/>
    <property type="match status" value="1"/>
</dbReference>
<keyword evidence="1" id="KW-0456">Lyase</keyword>
<dbReference type="GO" id="GO:0016829">
    <property type="term" value="F:lyase activity"/>
    <property type="evidence" value="ECO:0007669"/>
    <property type="project" value="UniProtKB-KW"/>
</dbReference>
<accession>A0ABY5DLU2</accession>
<gene>
    <name evidence="1" type="ORF">NBH00_15895</name>
</gene>
<keyword evidence="2" id="KW-1185">Reference proteome</keyword>